<comment type="caution">
    <text evidence="1">The sequence shown here is derived from an EMBL/GenBank/DDBJ whole genome shotgun (WGS) entry which is preliminary data.</text>
</comment>
<organism evidence="1 2">
    <name type="scientific">Dreissena polymorpha</name>
    <name type="common">Zebra mussel</name>
    <name type="synonym">Mytilus polymorpha</name>
    <dbReference type="NCBI Taxonomy" id="45954"/>
    <lineage>
        <taxon>Eukaryota</taxon>
        <taxon>Metazoa</taxon>
        <taxon>Spiralia</taxon>
        <taxon>Lophotrochozoa</taxon>
        <taxon>Mollusca</taxon>
        <taxon>Bivalvia</taxon>
        <taxon>Autobranchia</taxon>
        <taxon>Heteroconchia</taxon>
        <taxon>Euheterodonta</taxon>
        <taxon>Imparidentia</taxon>
        <taxon>Neoheterodontei</taxon>
        <taxon>Myida</taxon>
        <taxon>Dreissenoidea</taxon>
        <taxon>Dreissenidae</taxon>
        <taxon>Dreissena</taxon>
    </lineage>
</organism>
<dbReference type="Proteomes" id="UP000828390">
    <property type="component" value="Unassembled WGS sequence"/>
</dbReference>
<dbReference type="AlphaFoldDB" id="A0A9D4CUS5"/>
<sequence>MKTRLRNHRTPLSLVRNALKTNLHKTRLLRFMSRILTTIKHVAAPFTSSLDVLEALRLTASAIFGVIALRFGFKKGRKMRVQLTRQEVFNGKIFIRRT</sequence>
<gene>
    <name evidence="1" type="ORF">DPMN_056634</name>
</gene>
<protein>
    <submittedName>
        <fullName evidence="1">Uncharacterized protein</fullName>
    </submittedName>
</protein>
<evidence type="ECO:0000313" key="2">
    <source>
        <dbReference type="Proteomes" id="UP000828390"/>
    </source>
</evidence>
<proteinExistence type="predicted"/>
<reference evidence="1" key="1">
    <citation type="journal article" date="2019" name="bioRxiv">
        <title>The Genome of the Zebra Mussel, Dreissena polymorpha: A Resource for Invasive Species Research.</title>
        <authorList>
            <person name="McCartney M.A."/>
            <person name="Auch B."/>
            <person name="Kono T."/>
            <person name="Mallez S."/>
            <person name="Zhang Y."/>
            <person name="Obille A."/>
            <person name="Becker A."/>
            <person name="Abrahante J.E."/>
            <person name="Garbe J."/>
            <person name="Badalamenti J.P."/>
            <person name="Herman A."/>
            <person name="Mangelson H."/>
            <person name="Liachko I."/>
            <person name="Sullivan S."/>
            <person name="Sone E.D."/>
            <person name="Koren S."/>
            <person name="Silverstein K.A.T."/>
            <person name="Beckman K.B."/>
            <person name="Gohl D.M."/>
        </authorList>
    </citation>
    <scope>NUCLEOTIDE SEQUENCE</scope>
    <source>
        <strain evidence="1">Duluth1</strain>
        <tissue evidence="1">Whole animal</tissue>
    </source>
</reference>
<reference evidence="1" key="2">
    <citation type="submission" date="2020-11" db="EMBL/GenBank/DDBJ databases">
        <authorList>
            <person name="McCartney M.A."/>
            <person name="Auch B."/>
            <person name="Kono T."/>
            <person name="Mallez S."/>
            <person name="Becker A."/>
            <person name="Gohl D.M."/>
            <person name="Silverstein K.A.T."/>
            <person name="Koren S."/>
            <person name="Bechman K.B."/>
            <person name="Herman A."/>
            <person name="Abrahante J.E."/>
            <person name="Garbe J."/>
        </authorList>
    </citation>
    <scope>NUCLEOTIDE SEQUENCE</scope>
    <source>
        <strain evidence="1">Duluth1</strain>
        <tissue evidence="1">Whole animal</tissue>
    </source>
</reference>
<keyword evidence="2" id="KW-1185">Reference proteome</keyword>
<dbReference type="EMBL" id="JAIWYP010000012">
    <property type="protein sequence ID" value="KAH3730643.1"/>
    <property type="molecule type" value="Genomic_DNA"/>
</dbReference>
<name>A0A9D4CUS5_DREPO</name>
<accession>A0A9D4CUS5</accession>
<evidence type="ECO:0000313" key="1">
    <source>
        <dbReference type="EMBL" id="KAH3730643.1"/>
    </source>
</evidence>